<gene>
    <name evidence="1" type="ORF">SAMN04488524_3811</name>
</gene>
<dbReference type="InterPro" id="IPR032183">
    <property type="entry name" value="PKD-like"/>
</dbReference>
<dbReference type="OrthoDB" id="1095195at2"/>
<dbReference type="Proteomes" id="UP000192756">
    <property type="component" value="Unassembled WGS sequence"/>
</dbReference>
<reference evidence="2" key="1">
    <citation type="submission" date="2017-04" db="EMBL/GenBank/DDBJ databases">
        <authorList>
            <person name="Varghese N."/>
            <person name="Submissions S."/>
        </authorList>
    </citation>
    <scope>NUCLEOTIDE SEQUENCE [LARGE SCALE GENOMIC DNA]</scope>
    <source>
        <strain evidence="2">DSM 12126</strain>
    </source>
</reference>
<dbReference type="EMBL" id="FWXT01000003">
    <property type="protein sequence ID" value="SMC96808.1"/>
    <property type="molecule type" value="Genomic_DNA"/>
</dbReference>
<dbReference type="Pfam" id="PF16407">
    <property type="entry name" value="PKD_2"/>
    <property type="match status" value="1"/>
</dbReference>
<keyword evidence="2" id="KW-1185">Reference proteome</keyword>
<dbReference type="STRING" id="151894.SAMN04488524_3811"/>
<evidence type="ECO:0000313" key="2">
    <source>
        <dbReference type="Proteomes" id="UP000192756"/>
    </source>
</evidence>
<sequence length="493" mass="54331">MRIKEIISGALIGCTLLFACKKDNNKYTYNEVNELTITGPQQEILVVQRDTIRINPVIAESVSGGGPYTYQWEVYRSKDLNSWEITPINPATTSTTLSTEKNLKVPALVAPGTYMLQYTVTDTKTNLRKSVRYPLTVNGKYYEGWLVTADISGKTMLSFVRQDDVVFNDVIGASNPSLVIAGKPLAAFSGIQAKLEDVNVFTDQGMYRFSANDFSFSGKSPDLFETAINPVSGPTYAVNSVNFDQYVVSNGNVYGTLAPNQGIAKYSERFNGPAGYSVFPYFMSGTQYWTLFYDNNGKRFLHATYTSRSFSTFPAAADASAVFNMSNVGKTLVGGDKGPNTEYYLVMKDATGYYLCSVLPNNKQAAGLMDKMDSAPEIDKASIFAASELNKQLYYAVANKIYLYDVLARTARLVYTFPANVQIKDLKMFKGLGWGKANTAYNTRLVAATYNGTEGALYYLDLLAIGDVANGTYSKKFGGFGNIVHINYRIPNL</sequence>
<dbReference type="PROSITE" id="PS51257">
    <property type="entry name" value="PROKAR_LIPOPROTEIN"/>
    <property type="match status" value="1"/>
</dbReference>
<organism evidence="1 2">
    <name type="scientific">Pedobacter africanus</name>
    <dbReference type="NCBI Taxonomy" id="151894"/>
    <lineage>
        <taxon>Bacteria</taxon>
        <taxon>Pseudomonadati</taxon>
        <taxon>Bacteroidota</taxon>
        <taxon>Sphingobacteriia</taxon>
        <taxon>Sphingobacteriales</taxon>
        <taxon>Sphingobacteriaceae</taxon>
        <taxon>Pedobacter</taxon>
    </lineage>
</organism>
<evidence type="ECO:0000313" key="1">
    <source>
        <dbReference type="EMBL" id="SMC96808.1"/>
    </source>
</evidence>
<accession>A0A1W2DIJ0</accession>
<name>A0A1W2DIJ0_9SPHI</name>
<protein>
    <submittedName>
        <fullName evidence="1">PKD-like family protein</fullName>
    </submittedName>
</protein>
<dbReference type="AlphaFoldDB" id="A0A1W2DIJ0"/>
<dbReference type="RefSeq" id="WP_159451742.1">
    <property type="nucleotide sequence ID" value="NZ_FWXT01000003.1"/>
</dbReference>
<proteinExistence type="predicted"/>